<proteinExistence type="predicted"/>
<feature type="region of interest" description="Disordered" evidence="1">
    <location>
        <begin position="590"/>
        <end position="614"/>
    </location>
</feature>
<dbReference type="Pfam" id="PF26215">
    <property type="entry name" value="HTH_animal"/>
    <property type="match status" value="1"/>
</dbReference>
<dbReference type="PANTHER" id="PTHR21301:SF10">
    <property type="entry name" value="REVERSE TRANSCRIPTASE DOMAIN-CONTAINING PROTEIN"/>
    <property type="match status" value="1"/>
</dbReference>
<dbReference type="PROSITE" id="PS50878">
    <property type="entry name" value="RT_POL"/>
    <property type="match status" value="1"/>
</dbReference>
<dbReference type="CDD" id="cd00304">
    <property type="entry name" value="RT_like"/>
    <property type="match status" value="1"/>
</dbReference>
<dbReference type="InterPro" id="IPR058912">
    <property type="entry name" value="HTH_animal"/>
</dbReference>
<feature type="region of interest" description="Disordered" evidence="1">
    <location>
        <begin position="375"/>
        <end position="396"/>
    </location>
</feature>
<dbReference type="Proteomes" id="UP000069940">
    <property type="component" value="Unassembled WGS sequence"/>
</dbReference>
<accession>A0ABM1Y4U9</accession>
<protein>
    <recommendedName>
        <fullName evidence="2">Reverse transcriptase domain-containing protein</fullName>
    </recommendedName>
</protein>
<dbReference type="Pfam" id="PF00078">
    <property type="entry name" value="RVT_1"/>
    <property type="match status" value="1"/>
</dbReference>
<reference evidence="4" key="1">
    <citation type="journal article" date="2015" name="Proc. Natl. Acad. Sci. U.S.A.">
        <title>Genome sequence of the Asian Tiger mosquito, Aedes albopictus, reveals insights into its biology, genetics, and evolution.</title>
        <authorList>
            <person name="Chen X.G."/>
            <person name="Jiang X."/>
            <person name="Gu J."/>
            <person name="Xu M."/>
            <person name="Wu Y."/>
            <person name="Deng Y."/>
            <person name="Zhang C."/>
            <person name="Bonizzoni M."/>
            <person name="Dermauw W."/>
            <person name="Vontas J."/>
            <person name="Armbruster P."/>
            <person name="Huang X."/>
            <person name="Yang Y."/>
            <person name="Zhang H."/>
            <person name="He W."/>
            <person name="Peng H."/>
            <person name="Liu Y."/>
            <person name="Wu K."/>
            <person name="Chen J."/>
            <person name="Lirakis M."/>
            <person name="Topalis P."/>
            <person name="Van Leeuwen T."/>
            <person name="Hall A.B."/>
            <person name="Jiang X."/>
            <person name="Thorpe C."/>
            <person name="Mueller R.L."/>
            <person name="Sun C."/>
            <person name="Waterhouse R.M."/>
            <person name="Yan G."/>
            <person name="Tu Z.J."/>
            <person name="Fang X."/>
            <person name="James A.A."/>
        </authorList>
    </citation>
    <scope>NUCLEOTIDE SEQUENCE [LARGE SCALE GENOMIC DNA]</scope>
    <source>
        <strain evidence="4">Foshan</strain>
    </source>
</reference>
<dbReference type="InterPro" id="IPR035901">
    <property type="entry name" value="GIY-YIG_endonuc_sf"/>
</dbReference>
<evidence type="ECO:0000259" key="2">
    <source>
        <dbReference type="PROSITE" id="PS50878"/>
    </source>
</evidence>
<dbReference type="EnsemblMetazoa" id="AALFPA23_005732.R7354">
    <property type="protein sequence ID" value="AALFPA23_005732.P7354"/>
    <property type="gene ID" value="AALFPA23_005732"/>
</dbReference>
<dbReference type="RefSeq" id="XP_062700324.1">
    <property type="nucleotide sequence ID" value="XM_062844340.1"/>
</dbReference>
<dbReference type="SUPFAM" id="SSF56672">
    <property type="entry name" value="DNA/RNA polymerases"/>
    <property type="match status" value="1"/>
</dbReference>
<keyword evidence="4" id="KW-1185">Reference proteome</keyword>
<feature type="domain" description="Reverse transcriptase" evidence="2">
    <location>
        <begin position="14"/>
        <end position="298"/>
    </location>
</feature>
<dbReference type="Gene3D" id="3.40.1440.10">
    <property type="entry name" value="GIY-YIG endonuclease"/>
    <property type="match status" value="1"/>
</dbReference>
<evidence type="ECO:0000313" key="3">
    <source>
        <dbReference type="EnsemblMetazoa" id="AALFPA23_005732.P7354"/>
    </source>
</evidence>
<sequence length="614" mass="70135">MVIMRLADYDTKMLELLNASTYQTLRSDPTSTIQKKVNNMARRLSNLQLIDKHTRHQLQTQTATCPRIYGQPKAHKPNLPLRPVVPNITAPTYHMSKFIANILQSTFTSQYNVKDSFAFVEYVNSVTIPPDHVLVSFDVVSLFTNIPKERIIRSIIFRWADIKRGTKINLDLFLEMVEMCLNSSYFRFRDKYYQQTFGTAMGSPLSPILADYVMEDLLDTVTQQLSFSIRVLKKYVDDLFLVLPKTEVQSTLAAFNNYDQHLQFTVEDEKDGALPFLDTLVMHHNDGSVSTQWYSKPISSGRLLNYHSFHPTNMKLNVAKNLINRATQLTTKSSMEQVKHKIFQILRQNNYPSALINRLTSHIRNNQAALTTATPSNHNIQHSHPPQQPSQADPGTTTILPISQHTLQAPNSQIPNEVVYKSMPNIPILSRTISEILKREYPSVKIATYNIKSTKTLLKPVKDAVTPLEQHNVIYSIPCTNCDKVYIGMTTNHLKKRISGHRSNVNKHSNTTEHDTQPKTALIQHMLDCQYTFNLDGTKIVDRSYRSSALPMLEMCHIHNTSNTVNFRTDVDGLNITYAGILHTVKTTQSRRRQMSNDRPYTTVDTVDLTDVEQ</sequence>
<evidence type="ECO:0000313" key="4">
    <source>
        <dbReference type="Proteomes" id="UP000069940"/>
    </source>
</evidence>
<dbReference type="InterPro" id="IPR000477">
    <property type="entry name" value="RT_dom"/>
</dbReference>
<reference evidence="3" key="2">
    <citation type="submission" date="2025-05" db="UniProtKB">
        <authorList>
            <consortium name="EnsemblMetazoa"/>
        </authorList>
    </citation>
    <scope>IDENTIFICATION</scope>
    <source>
        <strain evidence="3">Foshan</strain>
    </source>
</reference>
<dbReference type="GeneID" id="134284868"/>
<name>A0ABM1Y4U9_AEDAL</name>
<organism evidence="3 4">
    <name type="scientific">Aedes albopictus</name>
    <name type="common">Asian tiger mosquito</name>
    <name type="synonym">Stegomyia albopicta</name>
    <dbReference type="NCBI Taxonomy" id="7160"/>
    <lineage>
        <taxon>Eukaryota</taxon>
        <taxon>Metazoa</taxon>
        <taxon>Ecdysozoa</taxon>
        <taxon>Arthropoda</taxon>
        <taxon>Hexapoda</taxon>
        <taxon>Insecta</taxon>
        <taxon>Pterygota</taxon>
        <taxon>Neoptera</taxon>
        <taxon>Endopterygota</taxon>
        <taxon>Diptera</taxon>
        <taxon>Nematocera</taxon>
        <taxon>Culicoidea</taxon>
        <taxon>Culicidae</taxon>
        <taxon>Culicinae</taxon>
        <taxon>Aedini</taxon>
        <taxon>Aedes</taxon>
        <taxon>Stegomyia</taxon>
    </lineage>
</organism>
<evidence type="ECO:0000256" key="1">
    <source>
        <dbReference type="SAM" id="MobiDB-lite"/>
    </source>
</evidence>
<dbReference type="InterPro" id="IPR043502">
    <property type="entry name" value="DNA/RNA_pol_sf"/>
</dbReference>
<dbReference type="PANTHER" id="PTHR21301">
    <property type="entry name" value="REVERSE TRANSCRIPTASE"/>
    <property type="match status" value="1"/>
</dbReference>
<feature type="compositionally biased region" description="Low complexity" evidence="1">
    <location>
        <begin position="382"/>
        <end position="391"/>
    </location>
</feature>